<organism evidence="1 2">
    <name type="scientific">Symplocastrum torsivum CPER-KK1</name>
    <dbReference type="NCBI Taxonomy" id="450513"/>
    <lineage>
        <taxon>Bacteria</taxon>
        <taxon>Bacillati</taxon>
        <taxon>Cyanobacteriota</taxon>
        <taxon>Cyanophyceae</taxon>
        <taxon>Oscillatoriophycideae</taxon>
        <taxon>Oscillatoriales</taxon>
        <taxon>Microcoleaceae</taxon>
        <taxon>Symplocastrum</taxon>
    </lineage>
</organism>
<reference evidence="1" key="1">
    <citation type="submission" date="2021-05" db="EMBL/GenBank/DDBJ databases">
        <authorList>
            <person name="Pietrasiak N."/>
            <person name="Ward R."/>
            <person name="Stajich J.E."/>
            <person name="Kurbessoian T."/>
        </authorList>
    </citation>
    <scope>NUCLEOTIDE SEQUENCE</scope>
    <source>
        <strain evidence="1">CPER-KK1</strain>
    </source>
</reference>
<name>A0A951PSP7_9CYAN</name>
<reference evidence="1" key="2">
    <citation type="journal article" date="2022" name="Microbiol. Resour. Announc.">
        <title>Metagenome Sequencing to Explore Phylogenomics of Terrestrial Cyanobacteria.</title>
        <authorList>
            <person name="Ward R.D."/>
            <person name="Stajich J.E."/>
            <person name="Johansen J.R."/>
            <person name="Huntemann M."/>
            <person name="Clum A."/>
            <person name="Foster B."/>
            <person name="Foster B."/>
            <person name="Roux S."/>
            <person name="Palaniappan K."/>
            <person name="Varghese N."/>
            <person name="Mukherjee S."/>
            <person name="Reddy T.B.K."/>
            <person name="Daum C."/>
            <person name="Copeland A."/>
            <person name="Chen I.A."/>
            <person name="Ivanova N.N."/>
            <person name="Kyrpides N.C."/>
            <person name="Shapiro N."/>
            <person name="Eloe-Fadrosh E.A."/>
            <person name="Pietrasiak N."/>
        </authorList>
    </citation>
    <scope>NUCLEOTIDE SEQUENCE</scope>
    <source>
        <strain evidence="1">CPER-KK1</strain>
    </source>
</reference>
<comment type="caution">
    <text evidence="1">The sequence shown here is derived from an EMBL/GenBank/DDBJ whole genome shotgun (WGS) entry which is preliminary data.</text>
</comment>
<accession>A0A951PSP7</accession>
<evidence type="ECO:0000313" key="1">
    <source>
        <dbReference type="EMBL" id="MBW4548252.1"/>
    </source>
</evidence>
<proteinExistence type="predicted"/>
<protein>
    <submittedName>
        <fullName evidence="1">Uncharacterized protein</fullName>
    </submittedName>
</protein>
<dbReference type="EMBL" id="JAHHIF010000057">
    <property type="protein sequence ID" value="MBW4548252.1"/>
    <property type="molecule type" value="Genomic_DNA"/>
</dbReference>
<dbReference type="Proteomes" id="UP000753908">
    <property type="component" value="Unassembled WGS sequence"/>
</dbReference>
<gene>
    <name evidence="1" type="ORF">KME25_27990</name>
</gene>
<dbReference type="AlphaFoldDB" id="A0A951PSP7"/>
<sequence>MQRRYQLMNISGASRFNKQPEEVIGLHSCSLYELW</sequence>
<evidence type="ECO:0000313" key="2">
    <source>
        <dbReference type="Proteomes" id="UP000753908"/>
    </source>
</evidence>